<evidence type="ECO:0000313" key="4">
    <source>
        <dbReference type="Proteomes" id="UP001302812"/>
    </source>
</evidence>
<dbReference type="InterPro" id="IPR011993">
    <property type="entry name" value="PH-like_dom_sf"/>
</dbReference>
<name>A0AAN6TA40_9PEZI</name>
<dbReference type="PANTHER" id="PTHR38700">
    <property type="entry name" value="YALI0E22418P"/>
    <property type="match status" value="1"/>
</dbReference>
<sequence length="608" mass="67045">MAPAFMDAPRAASNSADRSVAVRCRGIVVNITVTKTTTAQDVLQACSYEMEKMSRHMNPDANVLIEPLSNSGVERRLRRYELVCDVMNSWEDDSQYKLMVSPGSPETDKELDLGNVPRTPSAPDGFSIALYHSQRPGKWTKCYIVLYQSGQMLASKKPDPGRSDKHVVTLCHLSDYDIYSPTEAHMRKVLKPPKKYCYAVKSQQRSALFVNNSNYVHFFCTDDREAAQRFHSLVHGWRSWYLVNRKLNLRSAVERRPQKYNEDSGYKSAPIDFESTPPASPKHYPIPPLPVVPAAYLKENKSAFAANGLLGDRYDKRKAQAINNGSEQKMAQEADPFTDGPSLLNSRTAPSATPAYPTTSRPRTSSGSDGPVTTMPNINRAKDQSFSVHSPQRQAQRPVYPTSPPTRRPSTSSRPPSIAPSRAPSIRERPQQQQQPLVDLTPTFVEPPQWSREGRGRGVRVTDGKPLVDLATNPVLPPSSTAARLLKESPPQNLIRRAEAGSSSSSNGASNTKPATLMQQYELREQQKRRRGATVTNGSGSGIGLGSSGLVSRSRSVRSTAGGATAMSRGAMAAAEADLQSRGRVMGVGELDRGRVRERRRSVDNRER</sequence>
<dbReference type="GeneID" id="89937871"/>
<gene>
    <name evidence="3" type="ORF">N656DRAFT_770072</name>
</gene>
<organism evidence="3 4">
    <name type="scientific">Canariomyces notabilis</name>
    <dbReference type="NCBI Taxonomy" id="2074819"/>
    <lineage>
        <taxon>Eukaryota</taxon>
        <taxon>Fungi</taxon>
        <taxon>Dikarya</taxon>
        <taxon>Ascomycota</taxon>
        <taxon>Pezizomycotina</taxon>
        <taxon>Sordariomycetes</taxon>
        <taxon>Sordariomycetidae</taxon>
        <taxon>Sordariales</taxon>
        <taxon>Chaetomiaceae</taxon>
        <taxon>Canariomyces</taxon>
    </lineage>
</organism>
<dbReference type="RefSeq" id="XP_064668355.1">
    <property type="nucleotide sequence ID" value="XM_064813746.1"/>
</dbReference>
<proteinExistence type="predicted"/>
<protein>
    <recommendedName>
        <fullName evidence="2">Ras-associating domain-containing protein</fullName>
    </recommendedName>
</protein>
<keyword evidence="4" id="KW-1185">Reference proteome</keyword>
<comment type="caution">
    <text evidence="3">The sequence shown here is derived from an EMBL/GenBank/DDBJ whole genome shotgun (WGS) entry which is preliminary data.</text>
</comment>
<evidence type="ECO:0000313" key="3">
    <source>
        <dbReference type="EMBL" id="KAK4110785.1"/>
    </source>
</evidence>
<feature type="compositionally biased region" description="Basic and acidic residues" evidence="1">
    <location>
        <begin position="590"/>
        <end position="608"/>
    </location>
</feature>
<dbReference type="EMBL" id="MU853349">
    <property type="protein sequence ID" value="KAK4110785.1"/>
    <property type="molecule type" value="Genomic_DNA"/>
</dbReference>
<evidence type="ECO:0000259" key="2">
    <source>
        <dbReference type="Pfam" id="PF00788"/>
    </source>
</evidence>
<feature type="compositionally biased region" description="Polar residues" evidence="1">
    <location>
        <begin position="384"/>
        <end position="395"/>
    </location>
</feature>
<feature type="region of interest" description="Disordered" evidence="1">
    <location>
        <begin position="525"/>
        <end position="608"/>
    </location>
</feature>
<dbReference type="Proteomes" id="UP001302812">
    <property type="component" value="Unassembled WGS sequence"/>
</dbReference>
<dbReference type="Pfam" id="PF00788">
    <property type="entry name" value="RA"/>
    <property type="match status" value="1"/>
</dbReference>
<dbReference type="Gene3D" id="3.10.20.90">
    <property type="entry name" value="Phosphatidylinositol 3-kinase Catalytic Subunit, Chain A, domain 1"/>
    <property type="match status" value="1"/>
</dbReference>
<reference evidence="3" key="1">
    <citation type="journal article" date="2023" name="Mol. Phylogenet. Evol.">
        <title>Genome-scale phylogeny and comparative genomics of the fungal order Sordariales.</title>
        <authorList>
            <person name="Hensen N."/>
            <person name="Bonometti L."/>
            <person name="Westerberg I."/>
            <person name="Brannstrom I.O."/>
            <person name="Guillou S."/>
            <person name="Cros-Aarteil S."/>
            <person name="Calhoun S."/>
            <person name="Haridas S."/>
            <person name="Kuo A."/>
            <person name="Mondo S."/>
            <person name="Pangilinan J."/>
            <person name="Riley R."/>
            <person name="LaButti K."/>
            <person name="Andreopoulos B."/>
            <person name="Lipzen A."/>
            <person name="Chen C."/>
            <person name="Yan M."/>
            <person name="Daum C."/>
            <person name="Ng V."/>
            <person name="Clum A."/>
            <person name="Steindorff A."/>
            <person name="Ohm R.A."/>
            <person name="Martin F."/>
            <person name="Silar P."/>
            <person name="Natvig D.O."/>
            <person name="Lalanne C."/>
            <person name="Gautier V."/>
            <person name="Ament-Velasquez S.L."/>
            <person name="Kruys A."/>
            <person name="Hutchinson M.I."/>
            <person name="Powell A.J."/>
            <person name="Barry K."/>
            <person name="Miller A.N."/>
            <person name="Grigoriev I.V."/>
            <person name="Debuchy R."/>
            <person name="Gladieux P."/>
            <person name="Hiltunen Thoren M."/>
            <person name="Johannesson H."/>
        </authorList>
    </citation>
    <scope>NUCLEOTIDE SEQUENCE</scope>
    <source>
        <strain evidence="3">CBS 508.74</strain>
    </source>
</reference>
<feature type="compositionally biased region" description="Low complexity" evidence="1">
    <location>
        <begin position="548"/>
        <end position="577"/>
    </location>
</feature>
<dbReference type="InterPro" id="IPR029071">
    <property type="entry name" value="Ubiquitin-like_domsf"/>
</dbReference>
<evidence type="ECO:0000256" key="1">
    <source>
        <dbReference type="SAM" id="MobiDB-lite"/>
    </source>
</evidence>
<feature type="compositionally biased region" description="Basic and acidic residues" evidence="1">
    <location>
        <begin position="256"/>
        <end position="265"/>
    </location>
</feature>
<dbReference type="InterPro" id="IPR000159">
    <property type="entry name" value="RA_dom"/>
</dbReference>
<dbReference type="PANTHER" id="PTHR38700:SF1">
    <property type="entry name" value="PH DOMAIN-CONTAINING PROTEIN"/>
    <property type="match status" value="1"/>
</dbReference>
<reference evidence="3" key="2">
    <citation type="submission" date="2023-05" db="EMBL/GenBank/DDBJ databases">
        <authorList>
            <consortium name="Lawrence Berkeley National Laboratory"/>
            <person name="Steindorff A."/>
            <person name="Hensen N."/>
            <person name="Bonometti L."/>
            <person name="Westerberg I."/>
            <person name="Brannstrom I.O."/>
            <person name="Guillou S."/>
            <person name="Cros-Aarteil S."/>
            <person name="Calhoun S."/>
            <person name="Haridas S."/>
            <person name="Kuo A."/>
            <person name="Mondo S."/>
            <person name="Pangilinan J."/>
            <person name="Riley R."/>
            <person name="Labutti K."/>
            <person name="Andreopoulos B."/>
            <person name="Lipzen A."/>
            <person name="Chen C."/>
            <person name="Yanf M."/>
            <person name="Daum C."/>
            <person name="Ng V."/>
            <person name="Clum A."/>
            <person name="Ohm R."/>
            <person name="Martin F."/>
            <person name="Silar P."/>
            <person name="Natvig D."/>
            <person name="Lalanne C."/>
            <person name="Gautier V."/>
            <person name="Ament-Velasquez S.L."/>
            <person name="Kruys A."/>
            <person name="Hutchinson M.I."/>
            <person name="Powell A.J."/>
            <person name="Barry K."/>
            <person name="Miller A.N."/>
            <person name="Grigoriev I.V."/>
            <person name="Debuchy R."/>
            <person name="Gladieux P."/>
            <person name="Thoren M.H."/>
            <person name="Johannesson H."/>
        </authorList>
    </citation>
    <scope>NUCLEOTIDE SEQUENCE</scope>
    <source>
        <strain evidence="3">CBS 508.74</strain>
    </source>
</reference>
<feature type="compositionally biased region" description="Low complexity" evidence="1">
    <location>
        <begin position="408"/>
        <end position="424"/>
    </location>
</feature>
<feature type="region of interest" description="Disordered" evidence="1">
    <location>
        <begin position="256"/>
        <end position="286"/>
    </location>
</feature>
<dbReference type="SUPFAM" id="SSF54236">
    <property type="entry name" value="Ubiquitin-like"/>
    <property type="match status" value="1"/>
</dbReference>
<feature type="domain" description="Ras-associating" evidence="2">
    <location>
        <begin position="27"/>
        <end position="99"/>
    </location>
</feature>
<feature type="region of interest" description="Disordered" evidence="1">
    <location>
        <begin position="324"/>
        <end position="490"/>
    </location>
</feature>
<feature type="compositionally biased region" description="Basic and acidic residues" evidence="1">
    <location>
        <begin position="452"/>
        <end position="463"/>
    </location>
</feature>
<dbReference type="Gene3D" id="2.30.29.30">
    <property type="entry name" value="Pleckstrin-homology domain (PH domain)/Phosphotyrosine-binding domain (PTB)"/>
    <property type="match status" value="1"/>
</dbReference>
<feature type="compositionally biased region" description="Low complexity" evidence="1">
    <location>
        <begin position="346"/>
        <end position="366"/>
    </location>
</feature>
<accession>A0AAN6TA40</accession>
<dbReference type="AlphaFoldDB" id="A0AAN6TA40"/>